<name>A0ABY2QEC8_9SPHN</name>
<gene>
    <name evidence="3" type="ORF">E5988_13410</name>
</gene>
<sequence length="202" mass="22218">MNWQRAGLIAIISALGFASSACTDGYGYSGVGLGYGSGYYGDPYYGDPYYYGGAPYGVGLGGTFGWYDNFYYPGTGVYVYDQYRRPRRWNNAQRRYWQSRPGWNQPNRRPDWGGFNRPDRPGRPNWGSGRPGNPDAVRPGRPRPPGAAPGQRPNPWNTPGYNRPQNPGRQPGAGRPQGPRPGGFGNRGGPGRGADRPVTRPQ</sequence>
<dbReference type="RefSeq" id="WP_136452005.1">
    <property type="nucleotide sequence ID" value="NZ_SSTI01000010.1"/>
</dbReference>
<dbReference type="Proteomes" id="UP000308038">
    <property type="component" value="Unassembled WGS sequence"/>
</dbReference>
<dbReference type="EMBL" id="SSTI01000010">
    <property type="protein sequence ID" value="THG38586.1"/>
    <property type="molecule type" value="Genomic_DNA"/>
</dbReference>
<protein>
    <recommendedName>
        <fullName evidence="5">Peptidase</fullName>
    </recommendedName>
</protein>
<evidence type="ECO:0000256" key="1">
    <source>
        <dbReference type="SAM" id="MobiDB-lite"/>
    </source>
</evidence>
<evidence type="ECO:0000313" key="4">
    <source>
        <dbReference type="Proteomes" id="UP000308038"/>
    </source>
</evidence>
<keyword evidence="2" id="KW-0732">Signal</keyword>
<evidence type="ECO:0000256" key="2">
    <source>
        <dbReference type="SAM" id="SignalP"/>
    </source>
</evidence>
<proteinExistence type="predicted"/>
<reference evidence="3 4" key="1">
    <citation type="submission" date="2019-04" db="EMBL/GenBank/DDBJ databases">
        <title>Microbes associate with the intestines of laboratory mice.</title>
        <authorList>
            <person name="Navarre W."/>
            <person name="Wong E."/>
            <person name="Huang K.C."/>
            <person name="Tropini C."/>
            <person name="Ng K."/>
            <person name="Yu B."/>
        </authorList>
    </citation>
    <scope>NUCLEOTIDE SEQUENCE [LARGE SCALE GENOMIC DNA]</scope>
    <source>
        <strain evidence="3 4">NM83_B4-11</strain>
    </source>
</reference>
<evidence type="ECO:0000313" key="3">
    <source>
        <dbReference type="EMBL" id="THG38586.1"/>
    </source>
</evidence>
<feature type="chain" id="PRO_5045581968" description="Peptidase" evidence="2">
    <location>
        <begin position="24"/>
        <end position="202"/>
    </location>
</feature>
<feature type="region of interest" description="Disordered" evidence="1">
    <location>
        <begin position="99"/>
        <end position="202"/>
    </location>
</feature>
<feature type="signal peptide" evidence="2">
    <location>
        <begin position="1"/>
        <end position="23"/>
    </location>
</feature>
<feature type="compositionally biased region" description="Gly residues" evidence="1">
    <location>
        <begin position="180"/>
        <end position="192"/>
    </location>
</feature>
<organism evidence="3 4">
    <name type="scientific">Sphingomonas olei</name>
    <dbReference type="NCBI Taxonomy" id="1886787"/>
    <lineage>
        <taxon>Bacteria</taxon>
        <taxon>Pseudomonadati</taxon>
        <taxon>Pseudomonadota</taxon>
        <taxon>Alphaproteobacteria</taxon>
        <taxon>Sphingomonadales</taxon>
        <taxon>Sphingomonadaceae</taxon>
        <taxon>Sphingomonas</taxon>
    </lineage>
</organism>
<feature type="compositionally biased region" description="Low complexity" evidence="1">
    <location>
        <begin position="163"/>
        <end position="177"/>
    </location>
</feature>
<feature type="compositionally biased region" description="Basic and acidic residues" evidence="1">
    <location>
        <begin position="193"/>
        <end position="202"/>
    </location>
</feature>
<dbReference type="PROSITE" id="PS51257">
    <property type="entry name" value="PROKAR_LIPOPROTEIN"/>
    <property type="match status" value="1"/>
</dbReference>
<comment type="caution">
    <text evidence="3">The sequence shown here is derived from an EMBL/GenBank/DDBJ whole genome shotgun (WGS) entry which is preliminary data.</text>
</comment>
<evidence type="ECO:0008006" key="5">
    <source>
        <dbReference type="Google" id="ProtNLM"/>
    </source>
</evidence>
<accession>A0ABY2QEC8</accession>
<keyword evidence="4" id="KW-1185">Reference proteome</keyword>